<dbReference type="EMBL" id="MUJZ01036357">
    <property type="protein sequence ID" value="OTF76667.1"/>
    <property type="molecule type" value="Genomic_DNA"/>
</dbReference>
<sequence length="275" mass="33032">MLRTLEPSPEKIQHFRKLCEEYEKLYTAIINEMKNKSNADDELHKVEAYVNKVNDIWKYFDKRLESDGKTLNTVPKLEIKFDGKKKNWLHFKDLFITRYMNNSRLTEIEKFHYLKQSMPSFLGSFFDVDPTISNLEWIIEKFDEKFTAPDEKIQEIFQNLKKIRPANNVSDLRRLNDNFLVWFRQAKDAKVNADRLEEEFLVKFYSSLPINWAMPMKDFAASVEEEGLEAIECILNRLSYRIKEFWSIQEDRPWRSSNNSMRFFMKNNSTPFSNR</sequence>
<dbReference type="Proteomes" id="UP000194236">
    <property type="component" value="Unassembled WGS sequence"/>
</dbReference>
<dbReference type="AlphaFoldDB" id="A0A1Y3B8Z4"/>
<gene>
    <name evidence="1" type="ORF">BLA29_008732</name>
</gene>
<evidence type="ECO:0000313" key="2">
    <source>
        <dbReference type="Proteomes" id="UP000194236"/>
    </source>
</evidence>
<comment type="caution">
    <text evidence="1">The sequence shown here is derived from an EMBL/GenBank/DDBJ whole genome shotgun (WGS) entry which is preliminary data.</text>
</comment>
<dbReference type="OrthoDB" id="6431417at2759"/>
<accession>A0A1Y3B8Z4</accession>
<feature type="non-terminal residue" evidence="1">
    <location>
        <position position="275"/>
    </location>
</feature>
<proteinExistence type="predicted"/>
<dbReference type="InterPro" id="IPR005312">
    <property type="entry name" value="DUF1759"/>
</dbReference>
<keyword evidence="2" id="KW-1185">Reference proteome</keyword>
<dbReference type="Pfam" id="PF03564">
    <property type="entry name" value="DUF1759"/>
    <property type="match status" value="1"/>
</dbReference>
<protein>
    <submittedName>
        <fullName evidence="1">Uncharacterized protein</fullName>
    </submittedName>
</protein>
<evidence type="ECO:0000313" key="1">
    <source>
        <dbReference type="EMBL" id="OTF76667.1"/>
    </source>
</evidence>
<reference evidence="1 2" key="1">
    <citation type="submission" date="2017-03" db="EMBL/GenBank/DDBJ databases">
        <title>Genome Survey of Euroglyphus maynei.</title>
        <authorList>
            <person name="Arlian L.G."/>
            <person name="Morgan M.S."/>
            <person name="Rider S.D."/>
        </authorList>
    </citation>
    <scope>NUCLEOTIDE SEQUENCE [LARGE SCALE GENOMIC DNA]</scope>
    <source>
        <strain evidence="1">Arlian Lab</strain>
        <tissue evidence="1">Whole body</tissue>
    </source>
</reference>
<organism evidence="1 2">
    <name type="scientific">Euroglyphus maynei</name>
    <name type="common">Mayne's house dust mite</name>
    <dbReference type="NCBI Taxonomy" id="6958"/>
    <lineage>
        <taxon>Eukaryota</taxon>
        <taxon>Metazoa</taxon>
        <taxon>Ecdysozoa</taxon>
        <taxon>Arthropoda</taxon>
        <taxon>Chelicerata</taxon>
        <taxon>Arachnida</taxon>
        <taxon>Acari</taxon>
        <taxon>Acariformes</taxon>
        <taxon>Sarcoptiformes</taxon>
        <taxon>Astigmata</taxon>
        <taxon>Psoroptidia</taxon>
        <taxon>Analgoidea</taxon>
        <taxon>Pyroglyphidae</taxon>
        <taxon>Pyroglyphinae</taxon>
        <taxon>Euroglyphus</taxon>
    </lineage>
</organism>
<name>A0A1Y3B8Z4_EURMA</name>